<evidence type="ECO:0000256" key="2">
    <source>
        <dbReference type="SAM" id="MobiDB-lite"/>
    </source>
</evidence>
<dbReference type="EMBL" id="VIGI01000009">
    <property type="protein sequence ID" value="KAB8296346.1"/>
    <property type="molecule type" value="Genomic_DNA"/>
</dbReference>
<feature type="region of interest" description="Disordered" evidence="2">
    <location>
        <begin position="307"/>
        <end position="326"/>
    </location>
</feature>
<dbReference type="PANTHER" id="PTHR46052">
    <property type="entry name" value="PHOSDUCIN-LIKE PROTEIN"/>
    <property type="match status" value="1"/>
</dbReference>
<sequence>MHLSIHTFIYHLYIHLSIHPSIHTFIHPSRSFTNKDNTTTTTEYREASQCYLYILVLILILILILPNLSLSLSLNPTNRFNRFPQPSLPQGPCVGISNKPTRTIEFQLPSIPGGSNAHSTSSTQKRGQKHPSAAKKTSWPSHRLTFPRDPSCTSFKHPKHFTKFSHHPRPRGSLDGYKYFTMAGKTAAQEEFDNIIAKASARDNYDHPDDERDYSFDKENSDVDEEDEFHNRNIEETMKMPLFDRSSSMGLGGLSEPLKLPHRDFDNGRTTGVKGVIADARSFEEARKTGGWRNKLRGNTITKEDKRSTFFKDGSSGSEAGLSDDEEFLERWRQQRRVEIQNEGKDIRNRRTSPSVRRYGRFDEVDALGYLDAIEKVGRETIVVVFVYDPECDVSQVINSALLPLVAANPTVHFVRVHYEDIEFDNAGVPAILAYKNQGDLFANLTYIIDQIPDDTIFDTKAVKDVLVRHRIL</sequence>
<feature type="domain" description="Phosducin" evidence="4">
    <location>
        <begin position="324"/>
        <end position="456"/>
    </location>
</feature>
<evidence type="ECO:0000256" key="1">
    <source>
        <dbReference type="ARBA" id="ARBA00009686"/>
    </source>
</evidence>
<dbReference type="OrthoDB" id="70588at2759"/>
<keyword evidence="3" id="KW-0472">Membrane</keyword>
<dbReference type="PANTHER" id="PTHR46052:SF1">
    <property type="entry name" value="PHOSDUCIN-LIKE PROTEIN"/>
    <property type="match status" value="1"/>
</dbReference>
<dbReference type="InterPro" id="IPR036249">
    <property type="entry name" value="Thioredoxin-like_sf"/>
</dbReference>
<dbReference type="CDD" id="cd02987">
    <property type="entry name" value="Phd_like_Phd"/>
    <property type="match status" value="1"/>
</dbReference>
<dbReference type="Proteomes" id="UP000326757">
    <property type="component" value="Unassembled WGS sequence"/>
</dbReference>
<keyword evidence="3" id="KW-1133">Transmembrane helix</keyword>
<evidence type="ECO:0000313" key="5">
    <source>
        <dbReference type="EMBL" id="KAB8296346.1"/>
    </source>
</evidence>
<dbReference type="InterPro" id="IPR024253">
    <property type="entry name" value="Phosducin_thioredoxin-like_dom"/>
</dbReference>
<dbReference type="SUPFAM" id="SSF52833">
    <property type="entry name" value="Thioredoxin-like"/>
    <property type="match status" value="1"/>
</dbReference>
<evidence type="ECO:0000259" key="4">
    <source>
        <dbReference type="Pfam" id="PF02114"/>
    </source>
</evidence>
<gene>
    <name evidence="5" type="ORF">EYC80_009110</name>
</gene>
<name>A0A5N6K2F8_MONLA</name>
<comment type="similarity">
    <text evidence="1">Belongs to the phosducin family.</text>
</comment>
<evidence type="ECO:0000313" key="6">
    <source>
        <dbReference type="Proteomes" id="UP000326757"/>
    </source>
</evidence>
<reference evidence="5 6" key="1">
    <citation type="submission" date="2019-06" db="EMBL/GenBank/DDBJ databases">
        <title>Genome Sequence of the Brown Rot Fungal Pathogen Monilinia laxa.</title>
        <authorList>
            <person name="De Miccolis Angelini R.M."/>
            <person name="Landi L."/>
            <person name="Abate D."/>
            <person name="Pollastro S."/>
            <person name="Romanazzi G."/>
            <person name="Faretra F."/>
        </authorList>
    </citation>
    <scope>NUCLEOTIDE SEQUENCE [LARGE SCALE GENOMIC DNA]</scope>
    <source>
        <strain evidence="5 6">Mlax316</strain>
    </source>
</reference>
<protein>
    <recommendedName>
        <fullName evidence="4">Phosducin domain-containing protein</fullName>
    </recommendedName>
</protein>
<feature type="compositionally biased region" description="Polar residues" evidence="2">
    <location>
        <begin position="116"/>
        <end position="125"/>
    </location>
</feature>
<proteinExistence type="inferred from homology"/>
<organism evidence="5 6">
    <name type="scientific">Monilinia laxa</name>
    <name type="common">Brown rot fungus</name>
    <name type="synonym">Sclerotinia laxa</name>
    <dbReference type="NCBI Taxonomy" id="61186"/>
    <lineage>
        <taxon>Eukaryota</taxon>
        <taxon>Fungi</taxon>
        <taxon>Dikarya</taxon>
        <taxon>Ascomycota</taxon>
        <taxon>Pezizomycotina</taxon>
        <taxon>Leotiomycetes</taxon>
        <taxon>Helotiales</taxon>
        <taxon>Sclerotiniaceae</taxon>
        <taxon>Monilinia</taxon>
    </lineage>
</organism>
<evidence type="ECO:0000256" key="3">
    <source>
        <dbReference type="SAM" id="Phobius"/>
    </source>
</evidence>
<dbReference type="AlphaFoldDB" id="A0A5N6K2F8"/>
<accession>A0A5N6K2F8</accession>
<dbReference type="InterPro" id="IPR051499">
    <property type="entry name" value="Phosducin-like_reg"/>
</dbReference>
<comment type="caution">
    <text evidence="5">The sequence shown here is derived from an EMBL/GenBank/DDBJ whole genome shotgun (WGS) entry which is preliminary data.</text>
</comment>
<feature type="region of interest" description="Disordered" evidence="2">
    <location>
        <begin position="203"/>
        <end position="227"/>
    </location>
</feature>
<feature type="region of interest" description="Disordered" evidence="2">
    <location>
        <begin position="106"/>
        <end position="141"/>
    </location>
</feature>
<keyword evidence="6" id="KW-1185">Reference proteome</keyword>
<feature type="transmembrane region" description="Helical" evidence="3">
    <location>
        <begin position="50"/>
        <end position="74"/>
    </location>
</feature>
<feature type="compositionally biased region" description="Basic and acidic residues" evidence="2">
    <location>
        <begin position="203"/>
        <end position="221"/>
    </location>
</feature>
<dbReference type="Pfam" id="PF02114">
    <property type="entry name" value="Phosducin"/>
    <property type="match status" value="1"/>
</dbReference>
<dbReference type="GO" id="GO:0008277">
    <property type="term" value="P:regulation of G protein-coupled receptor signaling pathway"/>
    <property type="evidence" value="ECO:0007669"/>
    <property type="project" value="InterPro"/>
</dbReference>
<dbReference type="Gene3D" id="3.40.30.10">
    <property type="entry name" value="Glutaredoxin"/>
    <property type="match status" value="1"/>
</dbReference>
<keyword evidence="3" id="KW-0812">Transmembrane</keyword>
<dbReference type="InterPro" id="IPR001200">
    <property type="entry name" value="Phosducin"/>
</dbReference>